<reference evidence="2" key="1">
    <citation type="submission" date="2008-06" db="EMBL/GenBank/DDBJ databases">
        <authorList>
            <person name="Lorenzi H."/>
            <person name="Inman J."/>
            <person name="Miller J."/>
            <person name="Schobel S."/>
            <person name="Amedeo P."/>
            <person name="Caler E.V."/>
            <person name="da Silva J."/>
        </authorList>
    </citation>
    <scope>NUCLEOTIDE SEQUENCE [LARGE SCALE GENOMIC DNA]</scope>
    <source>
        <strain evidence="2">RN66</strain>
    </source>
</reference>
<organism evidence="2 3">
    <name type="scientific">Cryptosporidium muris (strain RN66)</name>
    <dbReference type="NCBI Taxonomy" id="441375"/>
    <lineage>
        <taxon>Eukaryota</taxon>
        <taxon>Sar</taxon>
        <taxon>Alveolata</taxon>
        <taxon>Apicomplexa</taxon>
        <taxon>Conoidasida</taxon>
        <taxon>Coccidia</taxon>
        <taxon>Eucoccidiorida</taxon>
        <taxon>Eimeriorina</taxon>
        <taxon>Cryptosporidiidae</taxon>
        <taxon>Cryptosporidium</taxon>
    </lineage>
</organism>
<keyword evidence="3" id="KW-1185">Reference proteome</keyword>
<evidence type="ECO:0000313" key="3">
    <source>
        <dbReference type="Proteomes" id="UP000001460"/>
    </source>
</evidence>
<dbReference type="Proteomes" id="UP000001460">
    <property type="component" value="Unassembled WGS sequence"/>
</dbReference>
<feature type="coiled-coil region" evidence="1">
    <location>
        <begin position="2"/>
        <end position="29"/>
    </location>
</feature>
<keyword evidence="1" id="KW-0175">Coiled coil</keyword>
<evidence type="ECO:0000313" key="2">
    <source>
        <dbReference type="EMBL" id="EEA06530.1"/>
    </source>
</evidence>
<dbReference type="AlphaFoldDB" id="B6AE89"/>
<proteinExistence type="predicted"/>
<dbReference type="RefSeq" id="XP_002140879.1">
    <property type="nucleotide sequence ID" value="XM_002140843.1"/>
</dbReference>
<protein>
    <submittedName>
        <fullName evidence="2">Uncharacterized protein</fullName>
    </submittedName>
</protein>
<dbReference type="VEuPathDB" id="CryptoDB:CMU_010220"/>
<sequence>MAQRISKNRQDASQEYRNYLDKLRTSKTEFWKLCRSVSPPSCTLEDIKKKKMIKQRRSYSYSPLKVKKEISIPYKNKVTINNQNRIEKENESNIKEIKNLNEEKLEPDLIVTELQLDILYERYYERLCRICKALDLNDIYSENNSISINSLDTHKIKEISPHGRKGRFVTSFKQCIDKNLGKDLLFMESASQWSKCLREDKEKLISTKTRALTSATQNRKDIVNKFELITARKNFSIASSKDKPDNQQSIITNAFLTNKDIVQNPLNSLFNL</sequence>
<dbReference type="EMBL" id="DS989729">
    <property type="protein sequence ID" value="EEA06530.1"/>
    <property type="molecule type" value="Genomic_DNA"/>
</dbReference>
<name>B6AE89_CRYMR</name>
<dbReference type="GeneID" id="6995910"/>
<accession>B6AE89</accession>
<dbReference type="OrthoDB" id="10318305at2759"/>
<evidence type="ECO:0000256" key="1">
    <source>
        <dbReference type="SAM" id="Coils"/>
    </source>
</evidence>
<gene>
    <name evidence="2" type="ORF">CMU_010220</name>
</gene>